<dbReference type="AlphaFoldDB" id="A0AAD8BBI9"/>
<dbReference type="Proteomes" id="UP001233172">
    <property type="component" value="Unassembled WGS sequence"/>
</dbReference>
<reference evidence="2" key="2">
    <citation type="submission" date="2023-04" db="EMBL/GenBank/DDBJ databases">
        <authorList>
            <person name="Bu L."/>
            <person name="Lu L."/>
            <person name="Laidemitt M.R."/>
            <person name="Zhang S.M."/>
            <person name="Mutuku M."/>
            <person name="Mkoji G."/>
            <person name="Steinauer M."/>
            <person name="Loker E.S."/>
        </authorList>
    </citation>
    <scope>NUCLEOTIDE SEQUENCE</scope>
    <source>
        <strain evidence="2">KasaAsao</strain>
        <tissue evidence="2">Whole Snail</tissue>
    </source>
</reference>
<organism evidence="2 3">
    <name type="scientific">Biomphalaria pfeifferi</name>
    <name type="common">Bloodfluke planorb</name>
    <name type="synonym">Freshwater snail</name>
    <dbReference type="NCBI Taxonomy" id="112525"/>
    <lineage>
        <taxon>Eukaryota</taxon>
        <taxon>Metazoa</taxon>
        <taxon>Spiralia</taxon>
        <taxon>Lophotrochozoa</taxon>
        <taxon>Mollusca</taxon>
        <taxon>Gastropoda</taxon>
        <taxon>Heterobranchia</taxon>
        <taxon>Euthyneura</taxon>
        <taxon>Panpulmonata</taxon>
        <taxon>Hygrophila</taxon>
        <taxon>Lymnaeoidea</taxon>
        <taxon>Planorbidae</taxon>
        <taxon>Biomphalaria</taxon>
    </lineage>
</organism>
<evidence type="ECO:0000313" key="2">
    <source>
        <dbReference type="EMBL" id="KAK0051346.1"/>
    </source>
</evidence>
<feature type="compositionally biased region" description="Basic and acidic residues" evidence="1">
    <location>
        <begin position="32"/>
        <end position="45"/>
    </location>
</feature>
<protein>
    <submittedName>
        <fullName evidence="2">Uncharacterized protein</fullName>
    </submittedName>
</protein>
<comment type="caution">
    <text evidence="2">The sequence shown here is derived from an EMBL/GenBank/DDBJ whole genome shotgun (WGS) entry which is preliminary data.</text>
</comment>
<dbReference type="EMBL" id="JASAOG010000105">
    <property type="protein sequence ID" value="KAK0051346.1"/>
    <property type="molecule type" value="Genomic_DNA"/>
</dbReference>
<evidence type="ECO:0000256" key="1">
    <source>
        <dbReference type="SAM" id="MobiDB-lite"/>
    </source>
</evidence>
<feature type="compositionally biased region" description="Basic residues" evidence="1">
    <location>
        <begin position="1"/>
        <end position="10"/>
    </location>
</feature>
<feature type="compositionally biased region" description="Low complexity" evidence="1">
    <location>
        <begin position="18"/>
        <end position="28"/>
    </location>
</feature>
<proteinExistence type="predicted"/>
<gene>
    <name evidence="2" type="ORF">Bpfe_019292</name>
</gene>
<evidence type="ECO:0000313" key="3">
    <source>
        <dbReference type="Proteomes" id="UP001233172"/>
    </source>
</evidence>
<name>A0AAD8BBI9_BIOPF</name>
<sequence length="102" mass="11093">MWGRLSPKRFQHSEVKWSNRSNSQRSQRGLNKRGDTGHRGARDPTKQALGQTIPVCSNKKNKKNAVTARGPDGLTVLKWSVCPRGGPIAVSSGGACLLDIKV</sequence>
<keyword evidence="3" id="KW-1185">Reference proteome</keyword>
<accession>A0AAD8BBI9</accession>
<reference evidence="2" key="1">
    <citation type="journal article" date="2023" name="PLoS Negl. Trop. Dis.">
        <title>A genome sequence for Biomphalaria pfeifferi, the major vector snail for the human-infecting parasite Schistosoma mansoni.</title>
        <authorList>
            <person name="Bu L."/>
            <person name="Lu L."/>
            <person name="Laidemitt M.R."/>
            <person name="Zhang S.M."/>
            <person name="Mutuku M."/>
            <person name="Mkoji G."/>
            <person name="Steinauer M."/>
            <person name="Loker E.S."/>
        </authorList>
    </citation>
    <scope>NUCLEOTIDE SEQUENCE</scope>
    <source>
        <strain evidence="2">KasaAsao</strain>
    </source>
</reference>
<feature type="region of interest" description="Disordered" evidence="1">
    <location>
        <begin position="1"/>
        <end position="54"/>
    </location>
</feature>